<evidence type="ECO:0000256" key="11">
    <source>
        <dbReference type="SAM" id="MobiDB-lite"/>
    </source>
</evidence>
<comment type="caution">
    <text evidence="14">The sequence shown here is derived from an EMBL/GenBank/DDBJ whole genome shotgun (WGS) entry which is preliminary data.</text>
</comment>
<evidence type="ECO:0000256" key="8">
    <source>
        <dbReference type="ARBA" id="ARBA00047984"/>
    </source>
</evidence>
<evidence type="ECO:0000256" key="3">
    <source>
        <dbReference type="ARBA" id="ARBA00022806"/>
    </source>
</evidence>
<gene>
    <name evidence="14" type="ORF">RI129_012653</name>
</gene>
<dbReference type="Gene3D" id="3.40.50.300">
    <property type="entry name" value="P-loop containing nucleotide triphosphate hydrolases"/>
    <property type="match status" value="2"/>
</dbReference>
<comment type="catalytic activity">
    <reaction evidence="8 10">
        <text>ATP + H2O = ADP + phosphate + H(+)</text>
        <dbReference type="Rhea" id="RHEA:13065"/>
        <dbReference type="ChEBI" id="CHEBI:15377"/>
        <dbReference type="ChEBI" id="CHEBI:15378"/>
        <dbReference type="ChEBI" id="CHEBI:30616"/>
        <dbReference type="ChEBI" id="CHEBI:43474"/>
        <dbReference type="ChEBI" id="CHEBI:456216"/>
        <dbReference type="EC" id="3.6.4.13"/>
    </reaction>
</comment>
<dbReference type="InterPro" id="IPR001650">
    <property type="entry name" value="Helicase_C-like"/>
</dbReference>
<keyword evidence="1 9" id="KW-0547">Nucleotide-binding</keyword>
<dbReference type="Pfam" id="PF00270">
    <property type="entry name" value="DEAD"/>
    <property type="match status" value="1"/>
</dbReference>
<comment type="similarity">
    <text evidence="7">Belongs to the DEAD box helicase family. DDX55/SPB4 subfamily.</text>
</comment>
<keyword evidence="6" id="KW-0175">Coiled coil</keyword>
<evidence type="ECO:0000256" key="1">
    <source>
        <dbReference type="ARBA" id="ARBA00022741"/>
    </source>
</evidence>
<dbReference type="InterPro" id="IPR014001">
    <property type="entry name" value="Helicase_ATP-bd"/>
</dbReference>
<dbReference type="Proteomes" id="UP001329430">
    <property type="component" value="Chromosome 10"/>
</dbReference>
<dbReference type="InterPro" id="IPR027417">
    <property type="entry name" value="P-loop_NTPase"/>
</dbReference>
<dbReference type="PANTHER" id="PTHR24031">
    <property type="entry name" value="RNA HELICASE"/>
    <property type="match status" value="1"/>
</dbReference>
<dbReference type="PROSITE" id="PS51192">
    <property type="entry name" value="HELICASE_ATP_BIND_1"/>
    <property type="match status" value="1"/>
</dbReference>
<dbReference type="SMART" id="SM00490">
    <property type="entry name" value="HELICc"/>
    <property type="match status" value="1"/>
</dbReference>
<dbReference type="InterPro" id="IPR025313">
    <property type="entry name" value="SPB4-like_CTE"/>
</dbReference>
<dbReference type="InterPro" id="IPR000629">
    <property type="entry name" value="RNA-helicase_DEAD-box_CS"/>
</dbReference>
<dbReference type="SMART" id="SM00487">
    <property type="entry name" value="DEXDc"/>
    <property type="match status" value="1"/>
</dbReference>
<evidence type="ECO:0000256" key="5">
    <source>
        <dbReference type="ARBA" id="ARBA00022884"/>
    </source>
</evidence>
<dbReference type="GO" id="GO:0005524">
    <property type="term" value="F:ATP binding"/>
    <property type="evidence" value="ECO:0007669"/>
    <property type="project" value="UniProtKB-UniRule"/>
</dbReference>
<dbReference type="Pfam" id="PF13959">
    <property type="entry name" value="CTE_SPB4"/>
    <property type="match status" value="1"/>
</dbReference>
<dbReference type="CDD" id="cd18787">
    <property type="entry name" value="SF2_C_DEAD"/>
    <property type="match status" value="1"/>
</dbReference>
<evidence type="ECO:0000256" key="9">
    <source>
        <dbReference type="RuleBase" id="RU000492"/>
    </source>
</evidence>
<feature type="domain" description="Helicase C-terminal" evidence="13">
    <location>
        <begin position="247"/>
        <end position="400"/>
    </location>
</feature>
<dbReference type="InterPro" id="IPR056330">
    <property type="entry name" value="CTT_SPB4"/>
</dbReference>
<sequence length="593" mass="67382">MNKKWEELNIFLHEDVKRAIKSFKFPTMTPVQAATIPLLLGKKDVAAQAVTGSGKTLAFLIPLLELLKRHGDDDKWKPHQVAAIVISPTRELALQTHSVLAQFLKHIKGLTNVLLVGGNNVDDDIRNINENGCNIIICTPGRLEDLLTNQQHKLNLPQAVKTLELLILDEADRLLDLGFKSTIDNILNYLPKQRRTGLFSATQTKELEVLIRAGLRNPVSIMVTEKASQSTPIALQNFYITTKNNGKLATLLSFLEGENVQKALLFMPTCACVDYWSSVLPHLFNSVPTFAIHGKMKEKRKKVLADFKHAEKGLLICTDVLARGIDIPQVDWVVQWDPPASAAAFVHRIGRTARQGHQGSAVILLYESEEAYIDFIQRNQKVEVTNILNPATEEKVSSLLSKLREMQMADRDLFDKGTRAFVSHIRSYSKHECSLLLRVNELPLAAMAASYGLLQLPKMPELKNKDLSEFPVISDFDINKIAYKSKVREEQRKLKLDIFKETGKWPIKRRQIHNKQSEAWSKAKEQKEVKRLKRLKRKQAKKEQQKSEEVDRKRKSVLSEEEMAELAKDIALIKKLKKKKISSEEFDKEMGLE</sequence>
<dbReference type="GO" id="GO:0003724">
    <property type="term" value="F:RNA helicase activity"/>
    <property type="evidence" value="ECO:0007669"/>
    <property type="project" value="UniProtKB-EC"/>
</dbReference>
<dbReference type="PROSITE" id="PS51194">
    <property type="entry name" value="HELICASE_CTER"/>
    <property type="match status" value="1"/>
</dbReference>
<evidence type="ECO:0000256" key="2">
    <source>
        <dbReference type="ARBA" id="ARBA00022801"/>
    </source>
</evidence>
<dbReference type="FunFam" id="3.40.50.300:FF:000877">
    <property type="entry name" value="RNA helicase"/>
    <property type="match status" value="1"/>
</dbReference>
<feature type="compositionally biased region" description="Basic residues" evidence="11">
    <location>
        <begin position="531"/>
        <end position="540"/>
    </location>
</feature>
<reference evidence="14 15" key="1">
    <citation type="journal article" date="2024" name="Insects">
        <title>An Improved Chromosome-Level Genome Assembly of the Firefly Pyrocoelia pectoralis.</title>
        <authorList>
            <person name="Fu X."/>
            <person name="Meyer-Rochow V.B."/>
            <person name="Ballantyne L."/>
            <person name="Zhu X."/>
        </authorList>
    </citation>
    <scope>NUCLEOTIDE SEQUENCE [LARGE SCALE GENOMIC DNA]</scope>
    <source>
        <strain evidence="14">XCY_ONT2</strain>
    </source>
</reference>
<keyword evidence="2 9" id="KW-0378">Hydrolase</keyword>
<accession>A0AAN7V2T8</accession>
<dbReference type="PROSITE" id="PS00039">
    <property type="entry name" value="DEAD_ATP_HELICASE"/>
    <property type="match status" value="1"/>
</dbReference>
<dbReference type="GO" id="GO:0003723">
    <property type="term" value="F:RNA binding"/>
    <property type="evidence" value="ECO:0007669"/>
    <property type="project" value="UniProtKB-UniRule"/>
</dbReference>
<dbReference type="EMBL" id="JAVRBK010000010">
    <property type="protein sequence ID" value="KAK5638358.1"/>
    <property type="molecule type" value="Genomic_DNA"/>
</dbReference>
<comment type="domain">
    <text evidence="10">The Q motif is unique to and characteristic of the DEAD box family of RNA helicases and controls ATP binding and hydrolysis.</text>
</comment>
<evidence type="ECO:0000259" key="13">
    <source>
        <dbReference type="PROSITE" id="PS51194"/>
    </source>
</evidence>
<feature type="region of interest" description="Disordered" evidence="11">
    <location>
        <begin position="531"/>
        <end position="562"/>
    </location>
</feature>
<evidence type="ECO:0000256" key="4">
    <source>
        <dbReference type="ARBA" id="ARBA00022840"/>
    </source>
</evidence>
<keyword evidence="3 9" id="KW-0347">Helicase</keyword>
<protein>
    <recommendedName>
        <fullName evidence="10">ATP-dependent RNA helicase</fullName>
        <ecNumber evidence="10">3.6.4.13</ecNumber>
    </recommendedName>
</protein>
<evidence type="ECO:0000313" key="14">
    <source>
        <dbReference type="EMBL" id="KAK5638358.1"/>
    </source>
</evidence>
<dbReference type="EC" id="3.6.4.13" evidence="10"/>
<comment type="function">
    <text evidence="10">RNA helicase.</text>
</comment>
<keyword evidence="4 9" id="KW-0067">ATP-binding</keyword>
<dbReference type="InterPro" id="IPR011545">
    <property type="entry name" value="DEAD/DEAH_box_helicase_dom"/>
</dbReference>
<dbReference type="AlphaFoldDB" id="A0AAN7V2T8"/>
<keyword evidence="5 10" id="KW-0694">RNA-binding</keyword>
<organism evidence="14 15">
    <name type="scientific">Pyrocoelia pectoralis</name>
    <dbReference type="NCBI Taxonomy" id="417401"/>
    <lineage>
        <taxon>Eukaryota</taxon>
        <taxon>Metazoa</taxon>
        <taxon>Ecdysozoa</taxon>
        <taxon>Arthropoda</taxon>
        <taxon>Hexapoda</taxon>
        <taxon>Insecta</taxon>
        <taxon>Pterygota</taxon>
        <taxon>Neoptera</taxon>
        <taxon>Endopterygota</taxon>
        <taxon>Coleoptera</taxon>
        <taxon>Polyphaga</taxon>
        <taxon>Elateriformia</taxon>
        <taxon>Elateroidea</taxon>
        <taxon>Lampyridae</taxon>
        <taxon>Lampyrinae</taxon>
        <taxon>Pyrocoelia</taxon>
    </lineage>
</organism>
<dbReference type="CDD" id="cd17960">
    <property type="entry name" value="DEADc_DDX55"/>
    <property type="match status" value="1"/>
</dbReference>
<keyword evidence="15" id="KW-1185">Reference proteome</keyword>
<dbReference type="Pfam" id="PF00271">
    <property type="entry name" value="Helicase_C"/>
    <property type="match status" value="1"/>
</dbReference>
<evidence type="ECO:0000313" key="15">
    <source>
        <dbReference type="Proteomes" id="UP001329430"/>
    </source>
</evidence>
<dbReference type="SUPFAM" id="SSF52540">
    <property type="entry name" value="P-loop containing nucleoside triphosphate hydrolases"/>
    <property type="match status" value="2"/>
</dbReference>
<dbReference type="SMART" id="SM01178">
    <property type="entry name" value="DUF4217"/>
    <property type="match status" value="1"/>
</dbReference>
<dbReference type="GO" id="GO:0016787">
    <property type="term" value="F:hydrolase activity"/>
    <property type="evidence" value="ECO:0007669"/>
    <property type="project" value="UniProtKB-KW"/>
</dbReference>
<feature type="compositionally biased region" description="Basic and acidic residues" evidence="11">
    <location>
        <begin position="541"/>
        <end position="552"/>
    </location>
</feature>
<proteinExistence type="inferred from homology"/>
<feature type="domain" description="Helicase ATP-binding" evidence="12">
    <location>
        <begin position="36"/>
        <end position="221"/>
    </location>
</feature>
<evidence type="ECO:0000256" key="6">
    <source>
        <dbReference type="ARBA" id="ARBA00023054"/>
    </source>
</evidence>
<evidence type="ECO:0000256" key="7">
    <source>
        <dbReference type="ARBA" id="ARBA00038002"/>
    </source>
</evidence>
<evidence type="ECO:0000256" key="10">
    <source>
        <dbReference type="RuleBase" id="RU365068"/>
    </source>
</evidence>
<dbReference type="Pfam" id="PF23681">
    <property type="entry name" value="CTT_SPB4"/>
    <property type="match status" value="1"/>
</dbReference>
<evidence type="ECO:0000259" key="12">
    <source>
        <dbReference type="PROSITE" id="PS51192"/>
    </source>
</evidence>
<name>A0AAN7V2T8_9COLE</name>